<dbReference type="SMART" id="SM00331">
    <property type="entry name" value="PP2C_SIG"/>
    <property type="match status" value="1"/>
</dbReference>
<dbReference type="SUPFAM" id="SSF81606">
    <property type="entry name" value="PP2C-like"/>
    <property type="match status" value="1"/>
</dbReference>
<dbReference type="Proteomes" id="UP000325218">
    <property type="component" value="Unassembled WGS sequence"/>
</dbReference>
<evidence type="ECO:0000313" key="4">
    <source>
        <dbReference type="Proteomes" id="UP000325218"/>
    </source>
</evidence>
<evidence type="ECO:0000259" key="2">
    <source>
        <dbReference type="PROSITE" id="PS51746"/>
    </source>
</evidence>
<dbReference type="OrthoDB" id="9801841at2"/>
<keyword evidence="1" id="KW-1133">Transmembrane helix</keyword>
<dbReference type="PROSITE" id="PS51746">
    <property type="entry name" value="PPM_2"/>
    <property type="match status" value="1"/>
</dbReference>
<dbReference type="SMART" id="SM00332">
    <property type="entry name" value="PP2Cc"/>
    <property type="match status" value="1"/>
</dbReference>
<proteinExistence type="predicted"/>
<feature type="domain" description="PPM-type phosphatase" evidence="2">
    <location>
        <begin position="62"/>
        <end position="299"/>
    </location>
</feature>
<reference evidence="3 4" key="1">
    <citation type="submission" date="2019-08" db="EMBL/GenBank/DDBJ databases">
        <title>Genome sequencing of Paenibacillus faecis DSM 23593(T).</title>
        <authorList>
            <person name="Kook J.-K."/>
            <person name="Park S.-N."/>
            <person name="Lim Y.K."/>
        </authorList>
    </citation>
    <scope>NUCLEOTIDE SEQUENCE [LARGE SCALE GENOMIC DNA]</scope>
    <source>
        <strain evidence="3 4">DSM 23593</strain>
    </source>
</reference>
<organism evidence="3 4">
    <name type="scientific">Paenibacillus faecis</name>
    <dbReference type="NCBI Taxonomy" id="862114"/>
    <lineage>
        <taxon>Bacteria</taxon>
        <taxon>Bacillati</taxon>
        <taxon>Bacillota</taxon>
        <taxon>Bacilli</taxon>
        <taxon>Bacillales</taxon>
        <taxon>Paenibacillaceae</taxon>
        <taxon>Paenibacillus</taxon>
    </lineage>
</organism>
<sequence>MGDLNFWQSYGVLGAALALVGLLVLIRQKVAGVAAAAPRTRTGGAVVAEATPEWEPVSGKIAVGNAQTIGRRQEQDDYFASSITRVGTMAVIADGISGVAHGRMSSTLAVTMFSREYLKVTGQDEIPGFFQKAAVLSNRAILEQLGGAIGGTTLVAAVISEGRLHWAAVGDSLLLLFRDGEFLPVNSKDTLEQVLEARVLAGEITREEAKANPMRGHLTNYLGYGGFKSMEVGEPVPLEPDDIVILCSDGVCDALTEVELEQILLQRMPPQETAEEIIASVERKGYKHQDNATVIILEQAR</sequence>
<feature type="transmembrane region" description="Helical" evidence="1">
    <location>
        <begin position="6"/>
        <end position="26"/>
    </location>
</feature>
<evidence type="ECO:0000256" key="1">
    <source>
        <dbReference type="SAM" id="Phobius"/>
    </source>
</evidence>
<evidence type="ECO:0000313" key="3">
    <source>
        <dbReference type="EMBL" id="TYA10718.1"/>
    </source>
</evidence>
<dbReference type="EMBL" id="VSDO01000005">
    <property type="protein sequence ID" value="TYA10718.1"/>
    <property type="molecule type" value="Genomic_DNA"/>
</dbReference>
<dbReference type="InterPro" id="IPR036457">
    <property type="entry name" value="PPM-type-like_dom_sf"/>
</dbReference>
<keyword evidence="1" id="KW-0472">Membrane</keyword>
<dbReference type="CDD" id="cd00143">
    <property type="entry name" value="PP2Cc"/>
    <property type="match status" value="1"/>
</dbReference>
<keyword evidence="4" id="KW-1185">Reference proteome</keyword>
<comment type="caution">
    <text evidence="3">The sequence shown here is derived from an EMBL/GenBank/DDBJ whole genome shotgun (WGS) entry which is preliminary data.</text>
</comment>
<dbReference type="AlphaFoldDB" id="A0A5D0CLJ6"/>
<keyword evidence="1" id="KW-0812">Transmembrane</keyword>
<name>A0A5D0CLJ6_9BACL</name>
<dbReference type="InterPro" id="IPR001932">
    <property type="entry name" value="PPM-type_phosphatase-like_dom"/>
</dbReference>
<dbReference type="RefSeq" id="WP_148456644.1">
    <property type="nucleotide sequence ID" value="NZ_VSDO01000005.1"/>
</dbReference>
<gene>
    <name evidence="3" type="ORF">FRY98_23310</name>
</gene>
<protein>
    <submittedName>
        <fullName evidence="3">Serine/threonine-protein phosphatase</fullName>
    </submittedName>
</protein>
<dbReference type="Gene3D" id="3.60.40.10">
    <property type="entry name" value="PPM-type phosphatase domain"/>
    <property type="match status" value="1"/>
</dbReference>
<dbReference type="Pfam" id="PF13672">
    <property type="entry name" value="PP2C_2"/>
    <property type="match status" value="1"/>
</dbReference>
<accession>A0A5D0CLJ6</accession>